<name>A0A0L6V269_9BASI</name>
<protein>
    <submittedName>
        <fullName evidence="2">Uncharacterized protein</fullName>
    </submittedName>
</protein>
<dbReference type="EMBL" id="LAVV01007939">
    <property type="protein sequence ID" value="KNZ54265.1"/>
    <property type="molecule type" value="Genomic_DNA"/>
</dbReference>
<feature type="region of interest" description="Disordered" evidence="1">
    <location>
        <begin position="192"/>
        <end position="217"/>
    </location>
</feature>
<organism evidence="2 3">
    <name type="scientific">Puccinia sorghi</name>
    <dbReference type="NCBI Taxonomy" id="27349"/>
    <lineage>
        <taxon>Eukaryota</taxon>
        <taxon>Fungi</taxon>
        <taxon>Dikarya</taxon>
        <taxon>Basidiomycota</taxon>
        <taxon>Pucciniomycotina</taxon>
        <taxon>Pucciniomycetes</taxon>
        <taxon>Pucciniales</taxon>
        <taxon>Pucciniaceae</taxon>
        <taxon>Puccinia</taxon>
    </lineage>
</organism>
<comment type="caution">
    <text evidence="2">The sequence shown here is derived from an EMBL/GenBank/DDBJ whole genome shotgun (WGS) entry which is preliminary data.</text>
</comment>
<evidence type="ECO:0000313" key="3">
    <source>
        <dbReference type="Proteomes" id="UP000037035"/>
    </source>
</evidence>
<reference evidence="2 3" key="1">
    <citation type="submission" date="2015-08" db="EMBL/GenBank/DDBJ databases">
        <title>Next Generation Sequencing and Analysis of the Genome of Puccinia sorghi L Schw, the Causal Agent of Maize Common Rust.</title>
        <authorList>
            <person name="Rochi L."/>
            <person name="Burguener G."/>
            <person name="Darino M."/>
            <person name="Turjanski A."/>
            <person name="Kreff E."/>
            <person name="Dieguez M.J."/>
            <person name="Sacco F."/>
        </authorList>
    </citation>
    <scope>NUCLEOTIDE SEQUENCE [LARGE SCALE GENOMIC DNA]</scope>
    <source>
        <strain evidence="2 3">RO10H11247</strain>
    </source>
</reference>
<sequence>MSLPYIHCQFQVSAGNISLSQKAVHQQNSIQTAHHRTTAMQGVLCRARKRADRVLRCHRHSSGKACFPLGTVMENDGEIGARDPRRCSSVKDSKECVRICSLPEAPSSGGGSIASRLGGHRFPEGVHRHVSRDWKPPVCGATRPLQTETNAPAISRDSSHLGCATALAICHSFPFPFFRTMGDELMSRPISKKTAKTHPPRPETRTQGIGEIEQNQDSAQTLRTAIIVERDLIDNPSQIDTKPIMESNPAFWPAQYNQRDTNEAVGFPNAEDWPDEGDNDESETFEEKKMRVWEETTSRRGILFKVLRYRPRVIVSPTLVILVHSSTSLNHPALPKKQPKPTKNPS</sequence>
<evidence type="ECO:0000313" key="2">
    <source>
        <dbReference type="EMBL" id="KNZ54265.1"/>
    </source>
</evidence>
<dbReference type="VEuPathDB" id="FungiDB:VP01_2994g1"/>
<evidence type="ECO:0000256" key="1">
    <source>
        <dbReference type="SAM" id="MobiDB-lite"/>
    </source>
</evidence>
<dbReference type="AlphaFoldDB" id="A0A0L6V269"/>
<gene>
    <name evidence="2" type="ORF">VP01_2994g1</name>
</gene>
<dbReference type="Proteomes" id="UP000037035">
    <property type="component" value="Unassembled WGS sequence"/>
</dbReference>
<keyword evidence="3" id="KW-1185">Reference proteome</keyword>
<proteinExistence type="predicted"/>
<accession>A0A0L6V269</accession>